<accession>A0A1G6GTA5</accession>
<evidence type="ECO:0000313" key="1">
    <source>
        <dbReference type="EMBL" id="SDB85174.1"/>
    </source>
</evidence>
<reference evidence="1 2" key="1">
    <citation type="submission" date="2016-09" db="EMBL/GenBank/DDBJ databases">
        <authorList>
            <person name="Capua I."/>
            <person name="De Benedictis P."/>
            <person name="Joannis T."/>
            <person name="Lombin L.H."/>
            <person name="Cattoli G."/>
        </authorList>
    </citation>
    <scope>NUCLEOTIDE SEQUENCE [LARGE SCALE GENOMIC DNA]</scope>
    <source>
        <strain evidence="1 2">NIO-1002</strain>
    </source>
</reference>
<dbReference type="EMBL" id="FMYG01000001">
    <property type="protein sequence ID" value="SDB85174.1"/>
    <property type="molecule type" value="Genomic_DNA"/>
</dbReference>
<evidence type="ECO:0000313" key="2">
    <source>
        <dbReference type="Proteomes" id="UP000183203"/>
    </source>
</evidence>
<proteinExistence type="predicted"/>
<dbReference type="RefSeq" id="WP_058230922.1">
    <property type="nucleotide sequence ID" value="NZ_FMYG01000001.1"/>
</dbReference>
<protein>
    <submittedName>
        <fullName evidence="1">Uncharacterized protein</fullName>
    </submittedName>
</protein>
<name>A0A1G6GTA5_9MICO</name>
<organism evidence="1 2">
    <name type="scientific">Microbacterium enclense</name>
    <dbReference type="NCBI Taxonomy" id="993073"/>
    <lineage>
        <taxon>Bacteria</taxon>
        <taxon>Bacillati</taxon>
        <taxon>Actinomycetota</taxon>
        <taxon>Actinomycetes</taxon>
        <taxon>Micrococcales</taxon>
        <taxon>Microbacteriaceae</taxon>
        <taxon>Microbacterium</taxon>
    </lineage>
</organism>
<sequence length="82" mass="9077">MDITDIRWNEPARQKILDDADNVLREAVIAIARESDGISSDEAFAQINARIKDRFIDYEPGPDIRTYADAIAAGEIPTDDAA</sequence>
<dbReference type="AlphaFoldDB" id="A0A1G6GTA5"/>
<dbReference type="OrthoDB" id="5120663at2"/>
<gene>
    <name evidence="1" type="ORF">SAMN05216418_0660</name>
</gene>
<dbReference type="Proteomes" id="UP000183203">
    <property type="component" value="Unassembled WGS sequence"/>
</dbReference>